<keyword evidence="6" id="KW-0812">Transmembrane</keyword>
<dbReference type="CDD" id="cd16461">
    <property type="entry name" value="RING-H2_EL5-like"/>
    <property type="match status" value="1"/>
</dbReference>
<dbReference type="GO" id="GO:0061630">
    <property type="term" value="F:ubiquitin protein ligase activity"/>
    <property type="evidence" value="ECO:0007669"/>
    <property type="project" value="UniProtKB-EC"/>
</dbReference>
<comment type="subcellular location">
    <subcellularLocation>
        <location evidence="2">Membrane</location>
        <topology evidence="2">Single-pass membrane protein</topology>
    </subcellularLocation>
</comment>
<evidence type="ECO:0000256" key="7">
    <source>
        <dbReference type="ARBA" id="ARBA00022723"/>
    </source>
</evidence>
<evidence type="ECO:0000313" key="16">
    <source>
        <dbReference type="EMBL" id="KAK8950996.1"/>
    </source>
</evidence>
<keyword evidence="9" id="KW-0833">Ubl conjugation pathway</keyword>
<reference evidence="16 17" key="1">
    <citation type="journal article" date="2022" name="Nat. Plants">
        <title>Genomes of leafy and leafless Platanthera orchids illuminate the evolution of mycoheterotrophy.</title>
        <authorList>
            <person name="Li M.H."/>
            <person name="Liu K.W."/>
            <person name="Li Z."/>
            <person name="Lu H.C."/>
            <person name="Ye Q.L."/>
            <person name="Zhang D."/>
            <person name="Wang J.Y."/>
            <person name="Li Y.F."/>
            <person name="Zhong Z.M."/>
            <person name="Liu X."/>
            <person name="Yu X."/>
            <person name="Liu D.K."/>
            <person name="Tu X.D."/>
            <person name="Liu B."/>
            <person name="Hao Y."/>
            <person name="Liao X.Y."/>
            <person name="Jiang Y.T."/>
            <person name="Sun W.H."/>
            <person name="Chen J."/>
            <person name="Chen Y.Q."/>
            <person name="Ai Y."/>
            <person name="Zhai J.W."/>
            <person name="Wu S.S."/>
            <person name="Zhou Z."/>
            <person name="Hsiao Y.Y."/>
            <person name="Wu W.L."/>
            <person name="Chen Y.Y."/>
            <person name="Lin Y.F."/>
            <person name="Hsu J.L."/>
            <person name="Li C.Y."/>
            <person name="Wang Z.W."/>
            <person name="Zhao X."/>
            <person name="Zhong W.Y."/>
            <person name="Ma X.K."/>
            <person name="Ma L."/>
            <person name="Huang J."/>
            <person name="Chen G.Z."/>
            <person name="Huang M.Z."/>
            <person name="Huang L."/>
            <person name="Peng D.H."/>
            <person name="Luo Y.B."/>
            <person name="Zou S.Q."/>
            <person name="Chen S.P."/>
            <person name="Lan S."/>
            <person name="Tsai W.C."/>
            <person name="Van de Peer Y."/>
            <person name="Liu Z.J."/>
        </authorList>
    </citation>
    <scope>NUCLEOTIDE SEQUENCE [LARGE SCALE GENOMIC DNA]</scope>
    <source>
        <strain evidence="16">Lor287</strain>
    </source>
</reference>
<dbReference type="GO" id="GO:0016020">
    <property type="term" value="C:membrane"/>
    <property type="evidence" value="ECO:0007669"/>
    <property type="project" value="UniProtKB-SubCell"/>
</dbReference>
<dbReference type="Pfam" id="PF13639">
    <property type="entry name" value="zf-RING_2"/>
    <property type="match status" value="1"/>
</dbReference>
<keyword evidence="5" id="KW-0808">Transferase</keyword>
<evidence type="ECO:0000256" key="5">
    <source>
        <dbReference type="ARBA" id="ARBA00022679"/>
    </source>
</evidence>
<keyword evidence="17" id="KW-1185">Reference proteome</keyword>
<evidence type="ECO:0000313" key="17">
    <source>
        <dbReference type="Proteomes" id="UP001418222"/>
    </source>
</evidence>
<dbReference type="FunFam" id="3.30.40.10:FF:000187">
    <property type="entry name" value="E3 ubiquitin-protein ligase ATL6"/>
    <property type="match status" value="1"/>
</dbReference>
<evidence type="ECO:0000256" key="12">
    <source>
        <dbReference type="ARBA" id="ARBA00023136"/>
    </source>
</evidence>
<dbReference type="SUPFAM" id="SSF57850">
    <property type="entry name" value="RING/U-box"/>
    <property type="match status" value="1"/>
</dbReference>
<keyword evidence="11" id="KW-1133">Transmembrane helix</keyword>
<evidence type="ECO:0000256" key="9">
    <source>
        <dbReference type="ARBA" id="ARBA00022786"/>
    </source>
</evidence>
<dbReference type="PANTHER" id="PTHR45768:SF34">
    <property type="entry name" value="RING-H2 FINGER PROTEIN ATL64"/>
    <property type="match status" value="1"/>
</dbReference>
<comment type="similarity">
    <text evidence="13">Belongs to the RING-type zinc finger family. ATL subfamily.</text>
</comment>
<dbReference type="GO" id="GO:0008270">
    <property type="term" value="F:zinc ion binding"/>
    <property type="evidence" value="ECO:0007669"/>
    <property type="project" value="UniProtKB-KW"/>
</dbReference>
<comment type="caution">
    <text evidence="16">The sequence shown here is derived from an EMBL/GenBank/DDBJ whole genome shotgun (WGS) entry which is preliminary data.</text>
</comment>
<evidence type="ECO:0000256" key="11">
    <source>
        <dbReference type="ARBA" id="ARBA00022989"/>
    </source>
</evidence>
<sequence>MGDNLNPHSTAGVNAGGSGAVIKAHYSLGARMASRPRIRRRNHAGPNFVFSAGEQLRGSGIDPAALASLPVTIYRSSELKQGLECAICLAELADGEKARLLPKCSHGFHLECIDTWFRSNSTCPVCRSPVDGEDGRRLTEPADLGGQRPDISVPIRSAEMLPSPGTPLASSGFEVEEMKRAIDEGRSPETSEVGVLRRIMSRESSSAACCSNPRAGDIEQGFMGPGEADGEGSSVAVVY</sequence>
<evidence type="ECO:0000256" key="10">
    <source>
        <dbReference type="ARBA" id="ARBA00022833"/>
    </source>
</evidence>
<comment type="catalytic activity">
    <reaction evidence="1">
        <text>S-ubiquitinyl-[E2 ubiquitin-conjugating enzyme]-L-cysteine + [acceptor protein]-L-lysine = [E2 ubiquitin-conjugating enzyme]-L-cysteine + N(6)-ubiquitinyl-[acceptor protein]-L-lysine.</text>
        <dbReference type="EC" id="2.3.2.27"/>
    </reaction>
</comment>
<dbReference type="InterPro" id="IPR013083">
    <property type="entry name" value="Znf_RING/FYVE/PHD"/>
</dbReference>
<dbReference type="AlphaFoldDB" id="A0AAP0GC92"/>
<dbReference type="Gene3D" id="3.30.40.10">
    <property type="entry name" value="Zinc/RING finger domain, C3HC4 (zinc finger)"/>
    <property type="match status" value="1"/>
</dbReference>
<keyword evidence="8 14" id="KW-0863">Zinc-finger</keyword>
<dbReference type="EC" id="2.3.2.27" evidence="4"/>
<protein>
    <recommendedName>
        <fullName evidence="4">RING-type E3 ubiquitin transferase</fullName>
        <ecNumber evidence="4">2.3.2.27</ecNumber>
    </recommendedName>
</protein>
<comment type="pathway">
    <text evidence="3">Protein modification; protein ubiquitination.</text>
</comment>
<evidence type="ECO:0000256" key="6">
    <source>
        <dbReference type="ARBA" id="ARBA00022692"/>
    </source>
</evidence>
<dbReference type="EMBL" id="JBBWWQ010000003">
    <property type="protein sequence ID" value="KAK8950996.1"/>
    <property type="molecule type" value="Genomic_DNA"/>
</dbReference>
<organism evidence="16 17">
    <name type="scientific">Platanthera zijinensis</name>
    <dbReference type="NCBI Taxonomy" id="2320716"/>
    <lineage>
        <taxon>Eukaryota</taxon>
        <taxon>Viridiplantae</taxon>
        <taxon>Streptophyta</taxon>
        <taxon>Embryophyta</taxon>
        <taxon>Tracheophyta</taxon>
        <taxon>Spermatophyta</taxon>
        <taxon>Magnoliopsida</taxon>
        <taxon>Liliopsida</taxon>
        <taxon>Asparagales</taxon>
        <taxon>Orchidaceae</taxon>
        <taxon>Orchidoideae</taxon>
        <taxon>Orchideae</taxon>
        <taxon>Orchidinae</taxon>
        <taxon>Platanthera</taxon>
    </lineage>
</organism>
<name>A0AAP0GC92_9ASPA</name>
<evidence type="ECO:0000256" key="4">
    <source>
        <dbReference type="ARBA" id="ARBA00012483"/>
    </source>
</evidence>
<evidence type="ECO:0000256" key="2">
    <source>
        <dbReference type="ARBA" id="ARBA00004167"/>
    </source>
</evidence>
<dbReference type="SMART" id="SM00184">
    <property type="entry name" value="RING"/>
    <property type="match status" value="1"/>
</dbReference>
<evidence type="ECO:0000256" key="8">
    <source>
        <dbReference type="ARBA" id="ARBA00022771"/>
    </source>
</evidence>
<dbReference type="InterPro" id="IPR001841">
    <property type="entry name" value="Znf_RING"/>
</dbReference>
<accession>A0AAP0GC92</accession>
<gene>
    <name evidence="16" type="primary">ATL60</name>
    <name evidence="16" type="ORF">KSP39_PZI003702</name>
</gene>
<dbReference type="Proteomes" id="UP001418222">
    <property type="component" value="Unassembled WGS sequence"/>
</dbReference>
<dbReference type="PROSITE" id="PS50089">
    <property type="entry name" value="ZF_RING_2"/>
    <property type="match status" value="1"/>
</dbReference>
<dbReference type="PANTHER" id="PTHR45768">
    <property type="entry name" value="E3 UBIQUITIN-PROTEIN LIGASE RNF13-LIKE"/>
    <property type="match status" value="1"/>
</dbReference>
<evidence type="ECO:0000256" key="13">
    <source>
        <dbReference type="ARBA" id="ARBA00024209"/>
    </source>
</evidence>
<feature type="domain" description="RING-type" evidence="15">
    <location>
        <begin position="85"/>
        <end position="127"/>
    </location>
</feature>
<proteinExistence type="inferred from homology"/>
<keyword evidence="7" id="KW-0479">Metal-binding</keyword>
<evidence type="ECO:0000259" key="15">
    <source>
        <dbReference type="PROSITE" id="PS50089"/>
    </source>
</evidence>
<evidence type="ECO:0000256" key="1">
    <source>
        <dbReference type="ARBA" id="ARBA00000900"/>
    </source>
</evidence>
<keyword evidence="12" id="KW-0472">Membrane</keyword>
<keyword evidence="10" id="KW-0862">Zinc</keyword>
<evidence type="ECO:0000256" key="3">
    <source>
        <dbReference type="ARBA" id="ARBA00004906"/>
    </source>
</evidence>
<evidence type="ECO:0000256" key="14">
    <source>
        <dbReference type="PROSITE-ProRule" id="PRU00175"/>
    </source>
</evidence>